<dbReference type="Proteomes" id="UP000295741">
    <property type="component" value="Unassembled WGS sequence"/>
</dbReference>
<name>A0A4R6IWT1_9BACT</name>
<keyword evidence="1" id="KW-0472">Membrane</keyword>
<feature type="transmembrane region" description="Helical" evidence="1">
    <location>
        <begin position="87"/>
        <end position="112"/>
    </location>
</feature>
<feature type="transmembrane region" description="Helical" evidence="1">
    <location>
        <begin position="29"/>
        <end position="50"/>
    </location>
</feature>
<organism evidence="2 3">
    <name type="scientific">Sediminibacterium goheungense</name>
    <dbReference type="NCBI Taxonomy" id="1086393"/>
    <lineage>
        <taxon>Bacteria</taxon>
        <taxon>Pseudomonadati</taxon>
        <taxon>Bacteroidota</taxon>
        <taxon>Chitinophagia</taxon>
        <taxon>Chitinophagales</taxon>
        <taxon>Chitinophagaceae</taxon>
        <taxon>Sediminibacterium</taxon>
    </lineage>
</organism>
<keyword evidence="1" id="KW-0812">Transmembrane</keyword>
<evidence type="ECO:0008006" key="4">
    <source>
        <dbReference type="Google" id="ProtNLM"/>
    </source>
</evidence>
<evidence type="ECO:0000313" key="3">
    <source>
        <dbReference type="Proteomes" id="UP000295741"/>
    </source>
</evidence>
<evidence type="ECO:0000256" key="1">
    <source>
        <dbReference type="SAM" id="Phobius"/>
    </source>
</evidence>
<comment type="caution">
    <text evidence="2">The sequence shown here is derived from an EMBL/GenBank/DDBJ whole genome shotgun (WGS) entry which is preliminary data.</text>
</comment>
<gene>
    <name evidence="2" type="ORF">BC659_2513</name>
</gene>
<dbReference type="AlphaFoldDB" id="A0A4R6IWT1"/>
<dbReference type="EMBL" id="SNWP01000011">
    <property type="protein sequence ID" value="TDO27192.1"/>
    <property type="molecule type" value="Genomic_DNA"/>
</dbReference>
<keyword evidence="3" id="KW-1185">Reference proteome</keyword>
<feature type="transmembrane region" description="Helical" evidence="1">
    <location>
        <begin position="157"/>
        <end position="179"/>
    </location>
</feature>
<protein>
    <recommendedName>
        <fullName evidence="4">Integral membrane protein</fullName>
    </recommendedName>
</protein>
<reference evidence="2 3" key="1">
    <citation type="submission" date="2019-03" db="EMBL/GenBank/DDBJ databases">
        <title>Genomic Encyclopedia of Archaeal and Bacterial Type Strains, Phase II (KMG-II): from individual species to whole genera.</title>
        <authorList>
            <person name="Goeker M."/>
        </authorList>
    </citation>
    <scope>NUCLEOTIDE SEQUENCE [LARGE SCALE GENOMIC DNA]</scope>
    <source>
        <strain evidence="2 3">DSM 28323</strain>
    </source>
</reference>
<feature type="transmembrane region" description="Helical" evidence="1">
    <location>
        <begin position="118"/>
        <end position="137"/>
    </location>
</feature>
<feature type="transmembrane region" description="Helical" evidence="1">
    <location>
        <begin position="62"/>
        <end position="80"/>
    </location>
</feature>
<proteinExistence type="predicted"/>
<keyword evidence="1" id="KW-1133">Transmembrane helix</keyword>
<accession>A0A4R6IWT1</accession>
<evidence type="ECO:0000313" key="2">
    <source>
        <dbReference type="EMBL" id="TDO27192.1"/>
    </source>
</evidence>
<feature type="transmembrane region" description="Helical" evidence="1">
    <location>
        <begin position="191"/>
        <end position="214"/>
    </location>
</feature>
<sequence>MPILSNFIVELSALLAALYNLKHIRNTRYFYFIPFLAFTLLGEFGGAYFADAYPDYVTGNTHIYLWVVVFGFIFFGYQFYEIFQSKLWKWITATGITLSVSAMLVWFCFFPVYTQLYYNTYVIGGFFLCCICCAYMYQQFIVSDDYEVNLFHVPDFWLVMGILLFYVGNSIAFALHFFLKGETILIWGMKLYHLFPRILSVFLYGFMVVALFLWKKYREKSLSAS</sequence>
<dbReference type="RefSeq" id="WP_162847420.1">
    <property type="nucleotide sequence ID" value="NZ_SNWP01000011.1"/>
</dbReference>